<comment type="cofactor">
    <cofactor evidence="11">
        <name>[4Fe-4S] cluster</name>
        <dbReference type="ChEBI" id="CHEBI:49883"/>
    </cofactor>
    <text evidence="11">Binds 1 [4Fe-4S] cluster per subunit. The cluster is coordinated with 3 cysteines and an exchangeable S-adenosyl-L-methionine.</text>
</comment>
<keyword evidence="8" id="KW-0408">Iron</keyword>
<dbReference type="GO" id="GO:0051539">
    <property type="term" value="F:4 iron, 4 sulfur cluster binding"/>
    <property type="evidence" value="ECO:0007669"/>
    <property type="project" value="UniProtKB-UniRule"/>
</dbReference>
<dbReference type="Gene3D" id="3.40.50.11860">
    <property type="entry name" value="Diphthamide synthesis DPH1/DPH2 domain 3"/>
    <property type="match status" value="1"/>
</dbReference>
<evidence type="ECO:0000256" key="7">
    <source>
        <dbReference type="ARBA" id="ARBA00022723"/>
    </source>
</evidence>
<evidence type="ECO:0000256" key="5">
    <source>
        <dbReference type="ARBA" id="ARBA00022679"/>
    </source>
</evidence>
<evidence type="ECO:0000256" key="8">
    <source>
        <dbReference type="ARBA" id="ARBA00023004"/>
    </source>
</evidence>
<reference evidence="12" key="1">
    <citation type="submission" date="2021-01" db="EMBL/GenBank/DDBJ databases">
        <authorList>
            <person name="Corre E."/>
            <person name="Pelletier E."/>
            <person name="Niang G."/>
            <person name="Scheremetjew M."/>
            <person name="Finn R."/>
            <person name="Kale V."/>
            <person name="Holt S."/>
            <person name="Cochrane G."/>
            <person name="Meng A."/>
            <person name="Brown T."/>
            <person name="Cohen L."/>
        </authorList>
    </citation>
    <scope>NUCLEOTIDE SEQUENCE</scope>
    <source>
        <strain evidence="12">CCMP1510</strain>
    </source>
</reference>
<name>A0A7S3NK92_9STRA</name>
<protein>
    <recommendedName>
        <fullName evidence="4 11">2-(3-amino-3-carboxypropyl)histidine synthase subunit 1</fullName>
        <ecNumber evidence="3 11">2.5.1.108</ecNumber>
    </recommendedName>
</protein>
<dbReference type="PIRSF" id="PIRSF004967">
    <property type="entry name" value="DPH1"/>
    <property type="match status" value="1"/>
</dbReference>
<dbReference type="InterPro" id="IPR042263">
    <property type="entry name" value="DPH1/DPH2_1"/>
</dbReference>
<dbReference type="Gene3D" id="3.40.50.11850">
    <property type="entry name" value="Diphthamide synthesis DPH1/DPH2 domain 2"/>
    <property type="match status" value="1"/>
</dbReference>
<evidence type="ECO:0000256" key="4">
    <source>
        <dbReference type="ARBA" id="ARBA00021915"/>
    </source>
</evidence>
<dbReference type="Pfam" id="PF01866">
    <property type="entry name" value="Diphthamide_syn"/>
    <property type="match status" value="1"/>
</dbReference>
<gene>
    <name evidence="12" type="ORF">ALAG00032_LOCUS14135</name>
</gene>
<dbReference type="FunFam" id="3.40.50.11850:FF:000002">
    <property type="entry name" value="2-(3-amino-3-carboxypropyl)histidine synthase subunit 1"/>
    <property type="match status" value="1"/>
</dbReference>
<keyword evidence="6 11" id="KW-0949">S-adenosyl-L-methionine</keyword>
<dbReference type="InterPro" id="IPR042265">
    <property type="entry name" value="DPH1/DPH2_3"/>
</dbReference>
<dbReference type="InterPro" id="IPR035435">
    <property type="entry name" value="DPH1/DPH2_euk_archaea"/>
</dbReference>
<dbReference type="EMBL" id="HBIJ01021795">
    <property type="protein sequence ID" value="CAE0373334.1"/>
    <property type="molecule type" value="Transcribed_RNA"/>
</dbReference>
<dbReference type="SFLD" id="SFLDS00032">
    <property type="entry name" value="Radical_SAM_3-amino-3-carboxyp"/>
    <property type="match status" value="1"/>
</dbReference>
<organism evidence="12">
    <name type="scientific">Aureoumbra lagunensis</name>
    <dbReference type="NCBI Taxonomy" id="44058"/>
    <lineage>
        <taxon>Eukaryota</taxon>
        <taxon>Sar</taxon>
        <taxon>Stramenopiles</taxon>
        <taxon>Ochrophyta</taxon>
        <taxon>Pelagophyceae</taxon>
        <taxon>Pelagomonadales</taxon>
        <taxon>Aureoumbra</taxon>
    </lineage>
</organism>
<sequence length="404" mass="45746">MRIMKADERVKRRHRTQIPEEIEKNEELKEAIGKSLPKNYRFEVEKTLWRLRQIEASRVALQFPEGLLMYGNALAQILRKFHNKKLRVYILGETTYGACCVDDLSAKALNCELLVHYGHSCLVPNQITTNIKMLYIFVDIEFDVSHLVDSCLLEFQKNKMNQMAIAGTVQFLRSINRAATQLKAALPNNQIHIPQAFPLSSGEVLGCTAPDMSAYDTIVFVADGRFHLEAAMIKNPYARFLRYDPYLKRFSQEKYNRNLMAQRRQAAVEKARTASAVAIVLGTLGRQGSPAILARLQALLQNKVKLLILLASEIHISHFSHLTADGDIQAIIQICCPRLSIDWGHDALRHRNIPLLSPYEAFAAFDSSVDFAPQTNYPMDFYARQGGPWSNYYSPPSPLTSSSS</sequence>
<keyword evidence="7" id="KW-0479">Metal-binding</keyword>
<dbReference type="GO" id="GO:0046872">
    <property type="term" value="F:metal ion binding"/>
    <property type="evidence" value="ECO:0007669"/>
    <property type="project" value="UniProtKB-KW"/>
</dbReference>
<evidence type="ECO:0000256" key="10">
    <source>
        <dbReference type="ARBA" id="ARBA00048403"/>
    </source>
</evidence>
<dbReference type="PANTHER" id="PTHR10762:SF1">
    <property type="entry name" value="2-(3-AMINO-3-CARBOXYPROPYL)HISTIDINE SYNTHASE SUBUNIT 1"/>
    <property type="match status" value="1"/>
</dbReference>
<evidence type="ECO:0000256" key="2">
    <source>
        <dbReference type="ARBA" id="ARBA00010173"/>
    </source>
</evidence>
<dbReference type="PANTHER" id="PTHR10762">
    <property type="entry name" value="DIPHTHAMIDE BIOSYNTHESIS PROTEIN"/>
    <property type="match status" value="1"/>
</dbReference>
<proteinExistence type="inferred from homology"/>
<dbReference type="GO" id="GO:0090560">
    <property type="term" value="F:2-(3-amino-3-carboxypropyl)histidine synthase activity"/>
    <property type="evidence" value="ECO:0007669"/>
    <property type="project" value="UniProtKB-UniRule"/>
</dbReference>
<evidence type="ECO:0000313" key="12">
    <source>
        <dbReference type="EMBL" id="CAE0373334.1"/>
    </source>
</evidence>
<keyword evidence="5 11" id="KW-0808">Transferase</keyword>
<dbReference type="InterPro" id="IPR016435">
    <property type="entry name" value="DPH1/DPH2"/>
</dbReference>
<dbReference type="AlphaFoldDB" id="A0A7S3NK92"/>
<evidence type="ECO:0000256" key="3">
    <source>
        <dbReference type="ARBA" id="ARBA00012221"/>
    </source>
</evidence>
<dbReference type="NCBIfam" id="TIGR00322">
    <property type="entry name" value="diphth2_R"/>
    <property type="match status" value="1"/>
</dbReference>
<accession>A0A7S3NK92</accession>
<evidence type="ECO:0000256" key="11">
    <source>
        <dbReference type="PIRNR" id="PIRNR004967"/>
    </source>
</evidence>
<comment type="pathway">
    <text evidence="1 11">Protein modification; peptidyl-diphthamide biosynthesis.</text>
</comment>
<dbReference type="GO" id="GO:0017183">
    <property type="term" value="P:protein histidyl modification to diphthamide"/>
    <property type="evidence" value="ECO:0007669"/>
    <property type="project" value="UniProtKB-UniRule"/>
</dbReference>
<keyword evidence="11" id="KW-0004">4Fe-4S</keyword>
<comment type="function">
    <text evidence="11">Catalyzes the first step of diphthamide biosynthesis, a post-translational modification of histidine which occurs in elongation factor 2.</text>
</comment>
<evidence type="ECO:0000256" key="9">
    <source>
        <dbReference type="ARBA" id="ARBA00023014"/>
    </source>
</evidence>
<comment type="catalytic activity">
    <reaction evidence="10 11">
        <text>L-histidyl-[translation elongation factor 2] + S-adenosyl-L-methionine = 2-[(3S)-amino-3-carboxypropyl]-L-histidyl-[translation elongation factor 2] + S-methyl-5'-thioadenosine + H(+)</text>
        <dbReference type="Rhea" id="RHEA:36783"/>
        <dbReference type="Rhea" id="RHEA-COMP:9748"/>
        <dbReference type="Rhea" id="RHEA-COMP:9749"/>
        <dbReference type="ChEBI" id="CHEBI:15378"/>
        <dbReference type="ChEBI" id="CHEBI:17509"/>
        <dbReference type="ChEBI" id="CHEBI:29979"/>
        <dbReference type="ChEBI" id="CHEBI:59789"/>
        <dbReference type="ChEBI" id="CHEBI:73995"/>
        <dbReference type="EC" id="2.5.1.108"/>
    </reaction>
</comment>
<keyword evidence="9" id="KW-0411">Iron-sulfur</keyword>
<dbReference type="Gene3D" id="3.40.50.11840">
    <property type="entry name" value="Diphthamide synthesis DPH1/DPH2 domain 1"/>
    <property type="match status" value="1"/>
</dbReference>
<dbReference type="EC" id="2.5.1.108" evidence="3 11"/>
<dbReference type="UniPathway" id="UPA00559"/>
<evidence type="ECO:0000256" key="1">
    <source>
        <dbReference type="ARBA" id="ARBA00005156"/>
    </source>
</evidence>
<comment type="similarity">
    <text evidence="2 11">Belongs to the DPH1/DPH2 family. DPH1 subfamily.</text>
</comment>
<dbReference type="FunFam" id="3.40.50.11840:FF:000001">
    <property type="entry name" value="2-(3-amino-3-carboxypropyl)histidine synthase subunit 1"/>
    <property type="match status" value="1"/>
</dbReference>
<dbReference type="InterPro" id="IPR042264">
    <property type="entry name" value="DPH1/DPH2_2"/>
</dbReference>
<evidence type="ECO:0000256" key="6">
    <source>
        <dbReference type="ARBA" id="ARBA00022691"/>
    </source>
</evidence>